<evidence type="ECO:0000313" key="1">
    <source>
        <dbReference type="EMBL" id="EEQ64855.2"/>
    </source>
</evidence>
<dbReference type="SFLD" id="SFLDG01129">
    <property type="entry name" value="C1.5:_HAD__Beta-PGM__Phosphata"/>
    <property type="match status" value="1"/>
</dbReference>
<dbReference type="EMBL" id="CP002391">
    <property type="protein sequence ID" value="EEQ64855.2"/>
    <property type="molecule type" value="Genomic_DNA"/>
</dbReference>
<dbReference type="KEGG" id="lpi:LBPG_00304"/>
<dbReference type="Gene3D" id="1.10.150.240">
    <property type="entry name" value="Putative phosphatase, domain 2"/>
    <property type="match status" value="1"/>
</dbReference>
<organism evidence="1 2">
    <name type="scientific">Lacticaseibacillus paracasei subsp. paracasei 8700:2</name>
    <dbReference type="NCBI Taxonomy" id="537973"/>
    <lineage>
        <taxon>Bacteria</taxon>
        <taxon>Bacillati</taxon>
        <taxon>Bacillota</taxon>
        <taxon>Bacilli</taxon>
        <taxon>Lactobacillales</taxon>
        <taxon>Lactobacillaceae</taxon>
        <taxon>Lacticaseibacillus</taxon>
    </lineage>
</organism>
<gene>
    <name evidence="1" type="ORF">LBPG_00304</name>
</gene>
<dbReference type="SUPFAM" id="SSF56784">
    <property type="entry name" value="HAD-like"/>
    <property type="match status" value="1"/>
</dbReference>
<dbReference type="InterPro" id="IPR050155">
    <property type="entry name" value="HAD-like_hydrolase_sf"/>
</dbReference>
<dbReference type="GO" id="GO:0008967">
    <property type="term" value="F:phosphoglycolate phosphatase activity"/>
    <property type="evidence" value="ECO:0007669"/>
    <property type="project" value="TreeGrafter"/>
</dbReference>
<name>A0A826HVX0_LACPA</name>
<sequence length="209" mass="22998">MMLVNAIWDFDGTLYDSYPGMMRALGALVTDNGGHFDLAALYRTTKETSIKQFLTTFGAQIGRSVTDLEADYHHRAAAYLQDIKPYPTALAVLRAIKSQGGNNLLLTHRDHSAWKILAKDHAADLFLGGVDADLDLPRKPAPDSIQYLLKRFQLNPAVTAMIGDRSLDVDAGINAGVKTIYFNVDGLNAAPQADFQVDHLEEIPPLFRV</sequence>
<dbReference type="CDD" id="cd07523">
    <property type="entry name" value="HAD_YsbA-like"/>
    <property type="match status" value="1"/>
</dbReference>
<evidence type="ECO:0000313" key="2">
    <source>
        <dbReference type="Proteomes" id="UP000015927"/>
    </source>
</evidence>
<dbReference type="InterPro" id="IPR036412">
    <property type="entry name" value="HAD-like_sf"/>
</dbReference>
<dbReference type="PANTHER" id="PTHR43434">
    <property type="entry name" value="PHOSPHOGLYCOLATE PHOSPHATASE"/>
    <property type="match status" value="1"/>
</dbReference>
<dbReference type="Proteomes" id="UP000015927">
    <property type="component" value="Chromosome"/>
</dbReference>
<dbReference type="InterPro" id="IPR023214">
    <property type="entry name" value="HAD_sf"/>
</dbReference>
<proteinExistence type="predicted"/>
<dbReference type="PANTHER" id="PTHR43434:SF25">
    <property type="entry name" value="PHOSPHOGLYCOLATE PHOSPHATASE"/>
    <property type="match status" value="1"/>
</dbReference>
<dbReference type="Pfam" id="PF00702">
    <property type="entry name" value="Hydrolase"/>
    <property type="match status" value="1"/>
</dbReference>
<accession>A0A826HVX0</accession>
<dbReference type="GO" id="GO:0005829">
    <property type="term" value="C:cytosol"/>
    <property type="evidence" value="ECO:0007669"/>
    <property type="project" value="TreeGrafter"/>
</dbReference>
<dbReference type="Gene3D" id="3.40.50.1000">
    <property type="entry name" value="HAD superfamily/HAD-like"/>
    <property type="match status" value="1"/>
</dbReference>
<protein>
    <submittedName>
        <fullName evidence="1">p-Ser-HPr phosphatase</fullName>
    </submittedName>
</protein>
<dbReference type="GO" id="GO:0006281">
    <property type="term" value="P:DNA repair"/>
    <property type="evidence" value="ECO:0007669"/>
    <property type="project" value="TreeGrafter"/>
</dbReference>
<dbReference type="InterPro" id="IPR023198">
    <property type="entry name" value="PGP-like_dom2"/>
</dbReference>
<reference evidence="1 2" key="1">
    <citation type="submission" date="2010-12" db="EMBL/GenBank/DDBJ databases">
        <title>The Genome Sequence of Lactobacillus paracasei subsp. paracasei strain 8700:2.</title>
        <authorList>
            <consortium name="The Broad Institute Genome Sequencing Platform"/>
            <person name="Ward D."/>
            <person name="Earl A."/>
            <person name="Feldgarden M."/>
            <person name="Young S.K."/>
            <person name="Gargeya S."/>
            <person name="Zeng Q."/>
            <person name="Alvarado L."/>
            <person name="Berlin A."/>
            <person name="Bochicchio J."/>
            <person name="Chapman S.B."/>
            <person name="Chen Z."/>
            <person name="Freedman E."/>
            <person name="Gellesch M."/>
            <person name="Goldberg J."/>
            <person name="Griggs A."/>
            <person name="Gujja S."/>
            <person name="Heilman E."/>
            <person name="Heiman D."/>
            <person name="Howarth C."/>
            <person name="Mehta T."/>
            <person name="Neiman D."/>
            <person name="Pearson M."/>
            <person name="Roberts A."/>
            <person name="Saif S."/>
            <person name="Shea T."/>
            <person name="Shenoy N."/>
            <person name="Sisk P."/>
            <person name="Stolte C."/>
            <person name="Sykes S."/>
            <person name="White J."/>
            <person name="Yandava C."/>
            <person name="Saulnier D."/>
            <person name="Haas B."/>
            <person name="Nusbaum C."/>
            <person name="Birren B."/>
        </authorList>
    </citation>
    <scope>NUCLEOTIDE SEQUENCE [LARGE SCALE GENOMIC DNA]</scope>
    <source>
        <strain evidence="1 2">8700:2</strain>
    </source>
</reference>
<dbReference type="AlphaFoldDB" id="A0A826HVX0"/>
<dbReference type="SFLD" id="SFLDS00003">
    <property type="entry name" value="Haloacid_Dehalogenase"/>
    <property type="match status" value="1"/>
</dbReference>